<dbReference type="PATRIC" id="fig|1194404.4.peg.5246"/>
<protein>
    <recommendedName>
        <fullName evidence="3">Amidase family protein</fullName>
    </recommendedName>
</protein>
<proteinExistence type="predicted"/>
<dbReference type="AlphaFoldDB" id="S6TU04"/>
<organism evidence="1 2">
    <name type="scientific">Pseudomonas syringae pv. actinidiae ICMP 18807</name>
    <dbReference type="NCBI Taxonomy" id="1194404"/>
    <lineage>
        <taxon>Bacteria</taxon>
        <taxon>Pseudomonadati</taxon>
        <taxon>Pseudomonadota</taxon>
        <taxon>Gammaproteobacteria</taxon>
        <taxon>Pseudomonadales</taxon>
        <taxon>Pseudomonadaceae</taxon>
        <taxon>Pseudomonas</taxon>
        <taxon>Pseudomonas syringae</taxon>
    </lineage>
</organism>
<evidence type="ECO:0008006" key="3">
    <source>
        <dbReference type="Google" id="ProtNLM"/>
    </source>
</evidence>
<dbReference type="EMBL" id="AOKG01001734">
    <property type="protein sequence ID" value="EPN45496.1"/>
    <property type="molecule type" value="Genomic_DNA"/>
</dbReference>
<sequence>MPTGLLLSAPAGEDARLLRAALTVESLLNQP</sequence>
<comment type="caution">
    <text evidence="1">The sequence shown here is derived from an EMBL/GenBank/DDBJ whole genome shotgun (WGS) entry which is preliminary data.</text>
</comment>
<accession>S6TU04</accession>
<name>S6TU04_PSESF</name>
<evidence type="ECO:0000313" key="1">
    <source>
        <dbReference type="EMBL" id="EPN45496.1"/>
    </source>
</evidence>
<reference evidence="1 2" key="1">
    <citation type="journal article" date="2013" name="PLoS Pathog.">
        <title>Genomic analysis of the Kiwifruit pathogen Pseudomonas syringae pv. actinidiae provides insight into the origins of an emergent plant disease.</title>
        <authorList>
            <person name="McCann H.C."/>
            <person name="Rikkerink E.H."/>
            <person name="Bertels F."/>
            <person name="Fiers M."/>
            <person name="Lu A."/>
            <person name="Rees-George J."/>
            <person name="Andersen M.T."/>
            <person name="Gleave A.P."/>
            <person name="Haubold B."/>
            <person name="Wohlers M.W."/>
            <person name="Guttman D.S."/>
            <person name="Wang P.W."/>
            <person name="Straub C."/>
            <person name="Vanneste J.L."/>
            <person name="Rainey P.B."/>
            <person name="Templeton M.D."/>
        </authorList>
    </citation>
    <scope>NUCLEOTIDE SEQUENCE [LARGE SCALE GENOMIC DNA]</scope>
    <source>
        <strain evidence="1 2">ICMP 18807</strain>
    </source>
</reference>
<gene>
    <name evidence="1" type="ORF">A244_25466</name>
</gene>
<evidence type="ECO:0000313" key="2">
    <source>
        <dbReference type="Proteomes" id="UP000015729"/>
    </source>
</evidence>
<dbReference type="Proteomes" id="UP000015729">
    <property type="component" value="Unassembled WGS sequence"/>
</dbReference>